<protein>
    <recommendedName>
        <fullName evidence="10">5'-nucleotidase</fullName>
    </recommendedName>
</protein>
<keyword evidence="4 6" id="KW-0460">Magnesium</keyword>
<dbReference type="Gene3D" id="3.40.50.1000">
    <property type="entry name" value="HAD superfamily/HAD-like"/>
    <property type="match status" value="1"/>
</dbReference>
<evidence type="ECO:0000256" key="7">
    <source>
        <dbReference type="SAM" id="MobiDB-lite"/>
    </source>
</evidence>
<evidence type="ECO:0000313" key="9">
    <source>
        <dbReference type="Proteomes" id="UP001344447"/>
    </source>
</evidence>
<dbReference type="PANTHER" id="PTHR12103:SF15">
    <property type="entry name" value="CYTOSOLIC PURINE 5'-NUCLEOTIDASE"/>
    <property type="match status" value="1"/>
</dbReference>
<feature type="active site" description="Proton donor" evidence="5">
    <location>
        <position position="130"/>
    </location>
</feature>
<dbReference type="EMBL" id="JAVFKY010000001">
    <property type="protein sequence ID" value="KAK5582760.1"/>
    <property type="molecule type" value="Genomic_DNA"/>
</dbReference>
<evidence type="ECO:0000313" key="8">
    <source>
        <dbReference type="EMBL" id="KAK5582760.1"/>
    </source>
</evidence>
<feature type="active site" description="Nucleophile" evidence="5">
    <location>
        <position position="128"/>
    </location>
</feature>
<dbReference type="FunFam" id="3.40.50.1000:FF:000021">
    <property type="entry name" value="NT5C2 isoform 1"/>
    <property type="match status" value="1"/>
</dbReference>
<feature type="compositionally biased region" description="Basic and acidic residues" evidence="7">
    <location>
        <begin position="45"/>
        <end position="56"/>
    </location>
</feature>
<dbReference type="CDD" id="cd07522">
    <property type="entry name" value="HAD_cN-II"/>
    <property type="match status" value="1"/>
</dbReference>
<evidence type="ECO:0000256" key="4">
    <source>
        <dbReference type="ARBA" id="ARBA00022842"/>
    </source>
</evidence>
<dbReference type="PANTHER" id="PTHR12103">
    <property type="entry name" value="5'-NUCLEOTIDASE DOMAIN-CONTAINING"/>
    <property type="match status" value="1"/>
</dbReference>
<accession>A0AAN7U7M6</accession>
<dbReference type="InterPro" id="IPR008380">
    <property type="entry name" value="HAD-SF_hydro_IG_5-nucl"/>
</dbReference>
<feature type="binding site" evidence="6">
    <location>
        <position position="128"/>
    </location>
    <ligand>
        <name>Mg(2+)</name>
        <dbReference type="ChEBI" id="CHEBI:18420"/>
    </ligand>
</feature>
<dbReference type="Proteomes" id="UP001344447">
    <property type="component" value="Unassembled WGS sequence"/>
</dbReference>
<dbReference type="NCBIfam" id="TIGR02244">
    <property type="entry name" value="HAD-IG-Ncltidse"/>
    <property type="match status" value="1"/>
</dbReference>
<organism evidence="8 9">
    <name type="scientific">Dictyostelium firmibasis</name>
    <dbReference type="NCBI Taxonomy" id="79012"/>
    <lineage>
        <taxon>Eukaryota</taxon>
        <taxon>Amoebozoa</taxon>
        <taxon>Evosea</taxon>
        <taxon>Eumycetozoa</taxon>
        <taxon>Dictyostelia</taxon>
        <taxon>Dictyosteliales</taxon>
        <taxon>Dictyosteliaceae</taxon>
        <taxon>Dictyostelium</taxon>
    </lineage>
</organism>
<proteinExistence type="inferred from homology"/>
<feature type="region of interest" description="Disordered" evidence="7">
    <location>
        <begin position="258"/>
        <end position="292"/>
    </location>
</feature>
<dbReference type="InterPro" id="IPR023214">
    <property type="entry name" value="HAD_sf"/>
</dbReference>
<feature type="region of interest" description="Disordered" evidence="7">
    <location>
        <begin position="1"/>
        <end position="64"/>
    </location>
</feature>
<keyword evidence="9" id="KW-1185">Reference proteome</keyword>
<feature type="compositionally biased region" description="Low complexity" evidence="7">
    <location>
        <begin position="271"/>
        <end position="281"/>
    </location>
</feature>
<dbReference type="InterPro" id="IPR016695">
    <property type="entry name" value="Pur_nucleotidase"/>
</dbReference>
<comment type="caution">
    <text evidence="8">The sequence shown here is derived from an EMBL/GenBank/DDBJ whole genome shotgun (WGS) entry which is preliminary data.</text>
</comment>
<keyword evidence="3" id="KW-0378">Hydrolase</keyword>
<name>A0AAN7U7M6_9MYCE</name>
<evidence type="ECO:0000256" key="2">
    <source>
        <dbReference type="ARBA" id="ARBA00022723"/>
    </source>
</evidence>
<evidence type="ECO:0000256" key="3">
    <source>
        <dbReference type="ARBA" id="ARBA00022801"/>
    </source>
</evidence>
<gene>
    <name evidence="8" type="ORF">RB653_004346</name>
</gene>
<evidence type="ECO:0000256" key="6">
    <source>
        <dbReference type="PIRSR" id="PIRSR017434-2"/>
    </source>
</evidence>
<evidence type="ECO:0000256" key="1">
    <source>
        <dbReference type="ARBA" id="ARBA00009589"/>
    </source>
</evidence>
<feature type="compositionally biased region" description="Basic and acidic residues" evidence="7">
    <location>
        <begin position="282"/>
        <end position="292"/>
    </location>
</feature>
<feature type="binding site" evidence="6">
    <location>
        <position position="130"/>
    </location>
    <ligand>
        <name>GMP</name>
        <dbReference type="ChEBI" id="CHEBI:58115"/>
    </ligand>
</feature>
<dbReference type="PIRSF" id="PIRSF017434">
    <property type="entry name" value="Purine_5'-nucleotidase"/>
    <property type="match status" value="1"/>
</dbReference>
<dbReference type="GO" id="GO:0046872">
    <property type="term" value="F:metal ion binding"/>
    <property type="evidence" value="ECO:0007669"/>
    <property type="project" value="UniProtKB-KW"/>
</dbReference>
<feature type="compositionally biased region" description="Low complexity" evidence="7">
    <location>
        <begin position="1"/>
        <end position="26"/>
    </location>
</feature>
<dbReference type="GO" id="GO:0046037">
    <property type="term" value="P:GMP metabolic process"/>
    <property type="evidence" value="ECO:0007669"/>
    <property type="project" value="UniProtKB-ARBA"/>
</dbReference>
<dbReference type="SUPFAM" id="SSF56784">
    <property type="entry name" value="HAD-like"/>
    <property type="match status" value="1"/>
</dbReference>
<comment type="cofactor">
    <cofactor evidence="6">
        <name>Mg(2+)</name>
        <dbReference type="ChEBI" id="CHEBI:18420"/>
    </cofactor>
    <text evidence="6">Binds 1 Mg(2+) ion per subunit.</text>
</comment>
<evidence type="ECO:0000256" key="5">
    <source>
        <dbReference type="PIRSR" id="PIRSR017434-1"/>
    </source>
</evidence>
<dbReference type="AlphaFoldDB" id="A0AAN7U7M6"/>
<reference evidence="8 9" key="1">
    <citation type="submission" date="2023-11" db="EMBL/GenBank/DDBJ databases">
        <title>Dfirmibasis_genome.</title>
        <authorList>
            <person name="Edelbroek B."/>
            <person name="Kjellin J."/>
            <person name="Jerlstrom-Hultqvist J."/>
            <person name="Soderbom F."/>
        </authorList>
    </citation>
    <scope>NUCLEOTIDE SEQUENCE [LARGE SCALE GENOMIC DNA]</scope>
    <source>
        <strain evidence="8 9">TNS-C-14</strain>
    </source>
</reference>
<dbReference type="InterPro" id="IPR036412">
    <property type="entry name" value="HAD-like_sf"/>
</dbReference>
<dbReference type="GO" id="GO:0008253">
    <property type="term" value="F:5'-nucleotidase activity"/>
    <property type="evidence" value="ECO:0007669"/>
    <property type="project" value="TreeGrafter"/>
</dbReference>
<comment type="similarity">
    <text evidence="1">Belongs to the 5'(3')-deoxyribonucleotidase family.</text>
</comment>
<dbReference type="Pfam" id="PF05761">
    <property type="entry name" value="5_nucleotid"/>
    <property type="match status" value="1"/>
</dbReference>
<feature type="binding site" evidence="6">
    <location>
        <position position="450"/>
    </location>
    <ligand>
        <name>Mg(2+)</name>
        <dbReference type="ChEBI" id="CHEBI:18420"/>
    </ligand>
</feature>
<evidence type="ECO:0008006" key="10">
    <source>
        <dbReference type="Google" id="ProtNLM"/>
    </source>
</evidence>
<sequence>MAENNNTSNSNGSTTPNLTSGTSTPPHQKPHLTTGLRTSSSGLLMDKRRQDEEKLSAEQAAMGKKSPTKLFSAYSLNDLSNPPTDEELKNYKDLPASSLPPIHKREKLRRVFVNRDIKLDRIEFFGFDMDYTLAVYNSPDFEELAYDMVLDKLIEIGYPKSIRKLKYDPHFPTRGLFLDRELGNLLKIDSFGNIIICVHGRTTLSKNRTSEFYPSMRVSSDEIGRNRFYLLNTLFTLPEACLYADLVDHLERESGLRLTEEVADEQQQMNSPPLSSLGSESSKTDENNHQPDGDLSFSNLFQDVRTACDLVHNDGSLKTRVLDDLPRYIRKTPDMPVFFDRLRQNKNKVFLLTNSEFYYTNKVMSYMMNGYNPNYQSWRDYFDVIIVGADKPRFFSEGTTIREVDTETGNLRITNVKDRFEQGKVYHGGSLSLFQKLTGAKGSRVLYIGDHIFADIIKSKKTHGWRNLLVVPELQHELEVMNQQKDTTIHLMNLEFIRAEIYRGLDSESTTPPDIEVLHQHLKNTNDKLNFAYNKYFGSLFKNGSKSTFFSMQVQRYADLYTSDYLNLLNYPLFYHFCANSLPLPHESSSFSSFDTSN</sequence>
<keyword evidence="2 6" id="KW-0479">Metal-binding</keyword>